<reference evidence="2 3" key="1">
    <citation type="submission" date="2017-11" db="EMBL/GenBank/DDBJ databases">
        <title>Complete genome of Rhizobium leguminosarum Norway, an ineffective micro-symbiont.</title>
        <authorList>
            <person name="Hoffrichter A."/>
            <person name="Liang J."/>
            <person name="Brachmann A."/>
            <person name="Marin M."/>
        </authorList>
    </citation>
    <scope>NUCLEOTIDE SEQUENCE [LARGE SCALE GENOMIC DNA]</scope>
    <source>
        <strain evidence="2 3">Norway</strain>
    </source>
</reference>
<feature type="region of interest" description="Disordered" evidence="1">
    <location>
        <begin position="29"/>
        <end position="61"/>
    </location>
</feature>
<evidence type="ECO:0000313" key="2">
    <source>
        <dbReference type="EMBL" id="AUW41743.1"/>
    </source>
</evidence>
<proteinExistence type="predicted"/>
<gene>
    <name evidence="2" type="ORF">CUJ84_Chr001346</name>
</gene>
<dbReference type="EMBL" id="CP025012">
    <property type="protein sequence ID" value="AUW41743.1"/>
    <property type="molecule type" value="Genomic_DNA"/>
</dbReference>
<accession>A0A2K9Z0I3</accession>
<name>A0A2K9Z0I3_RHILE</name>
<organism evidence="2 3">
    <name type="scientific">Rhizobium leguminosarum</name>
    <dbReference type="NCBI Taxonomy" id="384"/>
    <lineage>
        <taxon>Bacteria</taxon>
        <taxon>Pseudomonadati</taxon>
        <taxon>Pseudomonadota</taxon>
        <taxon>Alphaproteobacteria</taxon>
        <taxon>Hyphomicrobiales</taxon>
        <taxon>Rhizobiaceae</taxon>
        <taxon>Rhizobium/Agrobacterium group</taxon>
        <taxon>Rhizobium</taxon>
    </lineage>
</organism>
<dbReference type="AlphaFoldDB" id="A0A2K9Z0I3"/>
<evidence type="ECO:0000313" key="3">
    <source>
        <dbReference type="Proteomes" id="UP000238523"/>
    </source>
</evidence>
<protein>
    <submittedName>
        <fullName evidence="2">Uncharacterized protein</fullName>
    </submittedName>
</protein>
<evidence type="ECO:0000256" key="1">
    <source>
        <dbReference type="SAM" id="MobiDB-lite"/>
    </source>
</evidence>
<sequence length="61" mass="6866">MLAHLKRHAKDAVVSNSLDGFFRPETMVGSNITAQRRHAGNISDAELDPDRDRPCGQRRHL</sequence>
<dbReference type="Proteomes" id="UP000238523">
    <property type="component" value="Chromosome"/>
</dbReference>